<gene>
    <name evidence="2" type="ORF">CRD60_06510</name>
</gene>
<dbReference type="Pfam" id="PF02620">
    <property type="entry name" value="YceD"/>
    <property type="match status" value="1"/>
</dbReference>
<organism evidence="2 3">
    <name type="scientific">Bifidobacterium aemilianum</name>
    <dbReference type="NCBI Taxonomy" id="2493120"/>
    <lineage>
        <taxon>Bacteria</taxon>
        <taxon>Bacillati</taxon>
        <taxon>Actinomycetota</taxon>
        <taxon>Actinomycetes</taxon>
        <taxon>Bifidobacteriales</taxon>
        <taxon>Bifidobacteriaceae</taxon>
        <taxon>Bifidobacterium</taxon>
    </lineage>
</organism>
<evidence type="ECO:0000313" key="2">
    <source>
        <dbReference type="EMBL" id="RBP97422.1"/>
    </source>
</evidence>
<reference evidence="2 3" key="1">
    <citation type="submission" date="2017-10" db="EMBL/GenBank/DDBJ databases">
        <title>Bifidobacterium xylocopum sp. nov. and Bifidobacterium aemilianum sp. nov., from the carpenter bee (Xylocopa violacea) digestive tract.</title>
        <authorList>
            <person name="Alberoni D."/>
            <person name="Baffoni L."/>
            <person name="Di Gioia D."/>
            <person name="Gaggia F."/>
            <person name="Biavati B."/>
        </authorList>
    </citation>
    <scope>NUCLEOTIDE SEQUENCE [LARGE SCALE GENOMIC DNA]</scope>
    <source>
        <strain evidence="2 3">XV10</strain>
    </source>
</reference>
<dbReference type="Proteomes" id="UP000252530">
    <property type="component" value="Unassembled WGS sequence"/>
</dbReference>
<sequence length="215" mass="23078">MPRPEDSAWAIPVAQVSSRPGQSKAVDMVFPAPSGIGDKIVGIQEGADVRLVGSIDSIVDGLLLTGHITAPLHAECTRCLKPINRDWKVDVTVFFPYEAEQPKDSSHSRSQGGGRASKEEEIDIIAGEEEGGDSYPLSQDGGFADVEALLRDNLVESLPLKLLCKPDCQGLCPQCGINLNENPGHQHEVIDNRFSQLEALKAELEAEEATGHSGN</sequence>
<dbReference type="InterPro" id="IPR003772">
    <property type="entry name" value="YceD"/>
</dbReference>
<dbReference type="RefSeq" id="WP_113860485.1">
    <property type="nucleotide sequence ID" value="NZ_PDCG01000006.1"/>
</dbReference>
<name>A0A366K845_9BIFI</name>
<proteinExistence type="predicted"/>
<keyword evidence="2" id="KW-0238">DNA-binding</keyword>
<accession>A0A366K845</accession>
<keyword evidence="3" id="KW-1185">Reference proteome</keyword>
<dbReference type="PANTHER" id="PTHR34374:SF1">
    <property type="entry name" value="LARGE RIBOSOMAL RNA SUBUNIT ACCUMULATION PROTEIN YCED HOMOLOG 1, CHLOROPLASTIC"/>
    <property type="match status" value="1"/>
</dbReference>
<feature type="region of interest" description="Disordered" evidence="1">
    <location>
        <begin position="100"/>
        <end position="119"/>
    </location>
</feature>
<dbReference type="AlphaFoldDB" id="A0A366K845"/>
<dbReference type="OrthoDB" id="9790372at2"/>
<comment type="caution">
    <text evidence="2">The sequence shown here is derived from an EMBL/GenBank/DDBJ whole genome shotgun (WGS) entry which is preliminary data.</text>
</comment>
<dbReference type="EMBL" id="PDCG01000006">
    <property type="protein sequence ID" value="RBP97422.1"/>
    <property type="molecule type" value="Genomic_DNA"/>
</dbReference>
<dbReference type="PANTHER" id="PTHR34374">
    <property type="entry name" value="LARGE RIBOSOMAL RNA SUBUNIT ACCUMULATION PROTEIN YCED HOMOLOG 1, CHLOROPLASTIC"/>
    <property type="match status" value="1"/>
</dbReference>
<protein>
    <submittedName>
        <fullName evidence="2">DNA-binding protein</fullName>
    </submittedName>
</protein>
<evidence type="ECO:0000256" key="1">
    <source>
        <dbReference type="SAM" id="MobiDB-lite"/>
    </source>
</evidence>
<dbReference type="GO" id="GO:0003677">
    <property type="term" value="F:DNA binding"/>
    <property type="evidence" value="ECO:0007669"/>
    <property type="project" value="UniProtKB-KW"/>
</dbReference>
<evidence type="ECO:0000313" key="3">
    <source>
        <dbReference type="Proteomes" id="UP000252530"/>
    </source>
</evidence>